<feature type="compositionally biased region" description="Acidic residues" evidence="1">
    <location>
        <begin position="166"/>
        <end position="175"/>
    </location>
</feature>
<accession>A0A5N6NMG6</accession>
<organism evidence="3 4">
    <name type="scientific">Mikania micrantha</name>
    <name type="common">bitter vine</name>
    <dbReference type="NCBI Taxonomy" id="192012"/>
    <lineage>
        <taxon>Eukaryota</taxon>
        <taxon>Viridiplantae</taxon>
        <taxon>Streptophyta</taxon>
        <taxon>Embryophyta</taxon>
        <taxon>Tracheophyta</taxon>
        <taxon>Spermatophyta</taxon>
        <taxon>Magnoliopsida</taxon>
        <taxon>eudicotyledons</taxon>
        <taxon>Gunneridae</taxon>
        <taxon>Pentapetalae</taxon>
        <taxon>asterids</taxon>
        <taxon>campanulids</taxon>
        <taxon>Asterales</taxon>
        <taxon>Asteraceae</taxon>
        <taxon>Asteroideae</taxon>
        <taxon>Heliantheae alliance</taxon>
        <taxon>Eupatorieae</taxon>
        <taxon>Mikania</taxon>
    </lineage>
</organism>
<comment type="caution">
    <text evidence="3">The sequence shown here is derived from an EMBL/GenBank/DDBJ whole genome shotgun (WGS) entry which is preliminary data.</text>
</comment>
<feature type="region of interest" description="Disordered" evidence="1">
    <location>
        <begin position="124"/>
        <end position="175"/>
    </location>
</feature>
<reference evidence="3 4" key="1">
    <citation type="submission" date="2019-05" db="EMBL/GenBank/DDBJ databases">
        <title>Mikania micrantha, genome provides insights into the molecular mechanism of rapid growth.</title>
        <authorList>
            <person name="Liu B."/>
        </authorList>
    </citation>
    <scope>NUCLEOTIDE SEQUENCE [LARGE SCALE GENOMIC DNA]</scope>
    <source>
        <strain evidence="3">NLD-2019</strain>
        <tissue evidence="3">Leaf</tissue>
    </source>
</reference>
<dbReference type="Pfam" id="PF13963">
    <property type="entry name" value="Transpos_assoc"/>
    <property type="match status" value="1"/>
</dbReference>
<protein>
    <recommendedName>
        <fullName evidence="2">Transposase-associated domain-containing protein</fullName>
    </recommendedName>
</protein>
<feature type="domain" description="Transposase-associated" evidence="2">
    <location>
        <begin position="11"/>
        <end position="83"/>
    </location>
</feature>
<gene>
    <name evidence="3" type="ORF">E3N88_19177</name>
</gene>
<evidence type="ECO:0000259" key="2">
    <source>
        <dbReference type="Pfam" id="PF13963"/>
    </source>
</evidence>
<dbReference type="AlphaFoldDB" id="A0A5N6NMG6"/>
<dbReference type="EMBL" id="SZYD01000010">
    <property type="protein sequence ID" value="KAD4982506.1"/>
    <property type="molecule type" value="Genomic_DNA"/>
</dbReference>
<dbReference type="Proteomes" id="UP000326396">
    <property type="component" value="Linkage Group LG18"/>
</dbReference>
<evidence type="ECO:0000313" key="3">
    <source>
        <dbReference type="EMBL" id="KAD4982506.1"/>
    </source>
</evidence>
<evidence type="ECO:0000313" key="4">
    <source>
        <dbReference type="Proteomes" id="UP000326396"/>
    </source>
</evidence>
<dbReference type="OrthoDB" id="1932595at2759"/>
<sequence length="175" mass="19838">MHNGSVSSIDKSWITHPNRKSDEYQQGLVSFIEMCKDFVGSRGYVRCACARCQNSILIPFIKMKYHMHAYGICRTYRRWTHHGVQNVDNDLAEDLDVVHNNSSSNSVLCIDLSQYFQTRSTHVSNDEAASEVNPPAVVADEDEMFQGEFDYDEDDPDYNTEGSETGTEDYGGESD</sequence>
<evidence type="ECO:0000256" key="1">
    <source>
        <dbReference type="SAM" id="MobiDB-lite"/>
    </source>
</evidence>
<dbReference type="InterPro" id="IPR029480">
    <property type="entry name" value="Transpos_assoc"/>
</dbReference>
<proteinExistence type="predicted"/>
<keyword evidence="4" id="KW-1185">Reference proteome</keyword>
<feature type="compositionally biased region" description="Acidic residues" evidence="1">
    <location>
        <begin position="139"/>
        <end position="158"/>
    </location>
</feature>
<name>A0A5N6NMG6_9ASTR</name>